<reference evidence="1 2" key="1">
    <citation type="submission" date="2017-06" db="EMBL/GenBank/DDBJ databases">
        <authorList>
            <person name="Kim H.J."/>
            <person name="Triplett B.A."/>
        </authorList>
    </citation>
    <scope>NUCLEOTIDE SEQUENCE [LARGE SCALE GENOMIC DNA]</scope>
    <source>
        <strain evidence="1 2">U15</strain>
    </source>
</reference>
<protein>
    <recommendedName>
        <fullName evidence="3">MSHA biogenesis protein MshI</fullName>
    </recommendedName>
</protein>
<evidence type="ECO:0008006" key="3">
    <source>
        <dbReference type="Google" id="ProtNLM"/>
    </source>
</evidence>
<proteinExistence type="predicted"/>
<evidence type="ECO:0000313" key="2">
    <source>
        <dbReference type="Proteomes" id="UP000198284"/>
    </source>
</evidence>
<dbReference type="EMBL" id="FZOT01000007">
    <property type="protein sequence ID" value="SNS82537.1"/>
    <property type="molecule type" value="Genomic_DNA"/>
</dbReference>
<sequence length="225" mass="24237">MSQQINLYNPIFLKPKKLFSALAMAQALLAIGAGMAALGGYSLYRSSQIQKEAGIVESRARKLQEQLIKVAESSKPIAADKNLEADAAGMQALLEAKSRILDFIKNGRPEDSHSHTEYLTALSRSALPDVWLTHFALRSLGRDIEIQGRAMRPELVASYVKALSRDEVFNGKSFGNMAIRNSVQNAAADAVPGGKPPTPAHFIEFVLNTSEAAQAGTGANGEVTR</sequence>
<evidence type="ECO:0000313" key="1">
    <source>
        <dbReference type="EMBL" id="SNS82537.1"/>
    </source>
</evidence>
<dbReference type="AlphaFoldDB" id="A0A239HMG3"/>
<name>A0A239HMG3_9BURK</name>
<keyword evidence="2" id="KW-1185">Reference proteome</keyword>
<dbReference type="Proteomes" id="UP000198284">
    <property type="component" value="Unassembled WGS sequence"/>
</dbReference>
<accession>A0A239HMG3</accession>
<organism evidence="1 2">
    <name type="scientific">Noviherbaspirillum humi</name>
    <dbReference type="NCBI Taxonomy" id="1688639"/>
    <lineage>
        <taxon>Bacteria</taxon>
        <taxon>Pseudomonadati</taxon>
        <taxon>Pseudomonadota</taxon>
        <taxon>Betaproteobacteria</taxon>
        <taxon>Burkholderiales</taxon>
        <taxon>Oxalobacteraceae</taxon>
        <taxon>Noviherbaspirillum</taxon>
    </lineage>
</organism>
<gene>
    <name evidence="1" type="ORF">SAMN06265795_10768</name>
</gene>